<dbReference type="Proteomes" id="UP000005239">
    <property type="component" value="Unassembled WGS sequence"/>
</dbReference>
<dbReference type="InterPro" id="IPR000884">
    <property type="entry name" value="TSP1_rpt"/>
</dbReference>
<sequence>MSDGTRNVETEGNPFSNDNNPTEEKVEFASVIDGEPEVNKKDNGVVWSDWIVATPCSDTCGACGMTHLIRECLCVGEEGCPCSEREFRVEVCAKKLCTFPRRSCCEGFKKTATAKALQCEPIDESIEQKIIEKESLVASKKFIEAKTEEDNEVSEDEVTVWGEWTVDTPCTDTCGSCGNTNLVRECLCQGREGCPCSERETRVEVCGTGLCEFPRKTCCEGYKKISTPKGFKCAPKEIENKKRIEEATEKKESLIHSRPNPRSVHLKKKEVTNSDAPKQRAAKTHRIDPISFNIVEGSPWSEWIVSINCTDTCGACGTITYTRSCLCAGEEDCPCSHRQTRTDSCGIGLCSFPRHTCCAPAKKTLTPNGFQCLTEETIQPSDNVIVSNPSLPLSPDYISASSRNLFEKNDSDSINNIPELTATPSQKEHLAVWGQWIVNTPCTDTCGSCGRIHLTRECLCAGEEGCPCSQRESRVEVCGTELCGFPRHTCCKGFIKIPTPDGFRCAAEKESDERICTGQFTPWVEVESVNECPVKCGMCGKRKVATRKCEPDHCECSGETELFESCGHHPCREGKECCDGYVKGRVDGREECVPNASIPPSLSVASRKFLDRKKADEKKEMEGRKVQLMQILPVLDSPSNCTWGEWTEIESECSGSCGMCGVRISARRNCFPVGCNCVGPSTRYEDCGEGICEDREKPCCGYYTPSTINGISTCVDPVGVVQGKTSTKRTEVKKTQRQRDTLSTSTCRGIWSPFIASPSSHCDSPCGLCGHRSVAERECIPHGCTCEGSNKLYERCGEKPCWNKKEGCCEGASIVLVDGKRICKEIN</sequence>
<dbReference type="AlphaFoldDB" id="A0A2A6CQP6"/>
<reference evidence="1" key="2">
    <citation type="submission" date="2022-06" db="UniProtKB">
        <authorList>
            <consortium name="EnsemblMetazoa"/>
        </authorList>
    </citation>
    <scope>IDENTIFICATION</scope>
    <source>
        <strain evidence="1">PS312</strain>
    </source>
</reference>
<dbReference type="PROSITE" id="PS50092">
    <property type="entry name" value="TSP1"/>
    <property type="match status" value="6"/>
</dbReference>
<dbReference type="SMART" id="SM00209">
    <property type="entry name" value="TSP1"/>
    <property type="match status" value="4"/>
</dbReference>
<accession>A0A2A6CQP6</accession>
<evidence type="ECO:0000313" key="1">
    <source>
        <dbReference type="EnsemblMetazoa" id="PPA11836.1"/>
    </source>
</evidence>
<keyword evidence="2" id="KW-1185">Reference proteome</keyword>
<name>A0A2A6CQP6_PRIPA</name>
<proteinExistence type="predicted"/>
<evidence type="ECO:0000313" key="2">
    <source>
        <dbReference type="Proteomes" id="UP000005239"/>
    </source>
</evidence>
<dbReference type="PANTHER" id="PTHR31507">
    <property type="entry name" value="PROTEIN CBG15923"/>
    <property type="match status" value="1"/>
</dbReference>
<organism evidence="1 2">
    <name type="scientific">Pristionchus pacificus</name>
    <name type="common">Parasitic nematode worm</name>
    <dbReference type="NCBI Taxonomy" id="54126"/>
    <lineage>
        <taxon>Eukaryota</taxon>
        <taxon>Metazoa</taxon>
        <taxon>Ecdysozoa</taxon>
        <taxon>Nematoda</taxon>
        <taxon>Chromadorea</taxon>
        <taxon>Rhabditida</taxon>
        <taxon>Rhabditina</taxon>
        <taxon>Diplogasteromorpha</taxon>
        <taxon>Diplogasteroidea</taxon>
        <taxon>Neodiplogasteridae</taxon>
        <taxon>Pristionchus</taxon>
    </lineage>
</organism>
<dbReference type="EnsemblMetazoa" id="PPA11836.1">
    <property type="protein sequence ID" value="PPA11836.1"/>
    <property type="gene ID" value="WBGene00101390"/>
</dbReference>
<gene>
    <name evidence="1" type="primary">WBGene00101390</name>
</gene>
<protein>
    <submittedName>
        <fullName evidence="1">Uncharacterized protein</fullName>
    </submittedName>
</protein>
<dbReference type="PANTHER" id="PTHR31507:SF3">
    <property type="entry name" value="TIL DOMAIN-CONTAINING PROTEIN"/>
    <property type="match status" value="1"/>
</dbReference>
<accession>A0A8R1U8G5</accession>
<reference evidence="2" key="1">
    <citation type="journal article" date="2008" name="Nat. Genet.">
        <title>The Pristionchus pacificus genome provides a unique perspective on nematode lifestyle and parasitism.</title>
        <authorList>
            <person name="Dieterich C."/>
            <person name="Clifton S.W."/>
            <person name="Schuster L.N."/>
            <person name="Chinwalla A."/>
            <person name="Delehaunty K."/>
            <person name="Dinkelacker I."/>
            <person name="Fulton L."/>
            <person name="Fulton R."/>
            <person name="Godfrey J."/>
            <person name="Minx P."/>
            <person name="Mitreva M."/>
            <person name="Roeseler W."/>
            <person name="Tian H."/>
            <person name="Witte H."/>
            <person name="Yang S.P."/>
            <person name="Wilson R.K."/>
            <person name="Sommer R.J."/>
        </authorList>
    </citation>
    <scope>NUCLEOTIDE SEQUENCE [LARGE SCALE GENOMIC DNA]</scope>
    <source>
        <strain evidence="2">PS312</strain>
    </source>
</reference>
<dbReference type="OrthoDB" id="5821553at2759"/>